<dbReference type="GO" id="GO:0050661">
    <property type="term" value="F:NADP binding"/>
    <property type="evidence" value="ECO:0007669"/>
    <property type="project" value="InterPro"/>
</dbReference>
<dbReference type="InterPro" id="IPR008030">
    <property type="entry name" value="NmrA-like"/>
</dbReference>
<keyword evidence="3" id="KW-0521">NADP</keyword>
<protein>
    <submittedName>
        <fullName evidence="6">Thiol-specific monooxygenase</fullName>
    </submittedName>
</protein>
<dbReference type="InterPro" id="IPR036188">
    <property type="entry name" value="FAD/NAD-bd_sf"/>
</dbReference>
<dbReference type="EMBL" id="JAADYS010001122">
    <property type="protein sequence ID" value="KAF4464929.1"/>
    <property type="molecule type" value="Genomic_DNA"/>
</dbReference>
<dbReference type="InterPro" id="IPR020946">
    <property type="entry name" value="Flavin_mOase-like"/>
</dbReference>
<dbReference type="Pfam" id="PF00743">
    <property type="entry name" value="FMO-like"/>
    <property type="match status" value="2"/>
</dbReference>
<keyword evidence="4" id="KW-0560">Oxidoreductase</keyword>
<evidence type="ECO:0000313" key="6">
    <source>
        <dbReference type="EMBL" id="KAF4464929.1"/>
    </source>
</evidence>
<name>A0A8H4LBJ7_9HYPO</name>
<reference evidence="6 7" key="1">
    <citation type="submission" date="2020-01" db="EMBL/GenBank/DDBJ databases">
        <title>Identification and distribution of gene clusters putatively required for synthesis of sphingolipid metabolism inhibitors in phylogenetically diverse species of the filamentous fungus Fusarium.</title>
        <authorList>
            <person name="Kim H.-S."/>
            <person name="Busman M."/>
            <person name="Brown D.W."/>
            <person name="Divon H."/>
            <person name="Uhlig S."/>
            <person name="Proctor R.H."/>
        </authorList>
    </citation>
    <scope>NUCLEOTIDE SEQUENCE [LARGE SCALE GENOMIC DNA]</scope>
    <source>
        <strain evidence="6 7">NRRL 20459</strain>
    </source>
</reference>
<keyword evidence="6" id="KW-0503">Monooxygenase</keyword>
<dbReference type="PANTHER" id="PTHR47706:SF1">
    <property type="entry name" value="CIPA-LIKE, PUTATIVE (AFU_ORTHOLOGUE AFUA_1G12460)-RELATED"/>
    <property type="match status" value="1"/>
</dbReference>
<evidence type="ECO:0000256" key="2">
    <source>
        <dbReference type="ARBA" id="ARBA00022827"/>
    </source>
</evidence>
<keyword evidence="7" id="KW-1185">Reference proteome</keyword>
<dbReference type="Gene3D" id="3.50.50.60">
    <property type="entry name" value="FAD/NAD(P)-binding domain"/>
    <property type="match status" value="2"/>
</dbReference>
<dbReference type="Pfam" id="PF05368">
    <property type="entry name" value="NmrA"/>
    <property type="match status" value="1"/>
</dbReference>
<dbReference type="OrthoDB" id="66881at2759"/>
<dbReference type="SUPFAM" id="SSF51735">
    <property type="entry name" value="NAD(P)-binding Rossmann-fold domains"/>
    <property type="match status" value="1"/>
</dbReference>
<dbReference type="SUPFAM" id="SSF51905">
    <property type="entry name" value="FAD/NAD(P)-binding domain"/>
    <property type="match status" value="2"/>
</dbReference>
<dbReference type="InterPro" id="IPR051609">
    <property type="entry name" value="NmrA/Isoflavone_reductase-like"/>
</dbReference>
<dbReference type="InterPro" id="IPR036291">
    <property type="entry name" value="NAD(P)-bd_dom_sf"/>
</dbReference>
<dbReference type="Gene3D" id="3.40.50.720">
    <property type="entry name" value="NAD(P)-binding Rossmann-like Domain"/>
    <property type="match status" value="1"/>
</dbReference>
<dbReference type="GO" id="GO:0050660">
    <property type="term" value="F:flavin adenine dinucleotide binding"/>
    <property type="evidence" value="ECO:0007669"/>
    <property type="project" value="InterPro"/>
</dbReference>
<sequence>MADEKKIKSVAIIGAGAAGHYLGAITAAAFKAEDYYERIRVFERRATAGGTWIYDPDPPIPPIQPGGLPADMDKPLVIPDNLPTTTTPNQQERYSHTPIYTNLTTNVPEIAMSFSDVRFSYGPFVPHYVPRQYIENYFSLHKTDDFLSLNTTVEDVSQIPSSSSKEINRWKLTLRKYDPLRHVDVWWQEEFDAVIIANGHYSVPWVPVVEGLEAYTDKFPGRVIHSKFYRSPALYANKKVLVIGNSTSGYDISTDLLSSVHLPLYQSRRSKSRWDGDEPPVGIEWKPIITEYRLDGTIVFSDGTILSDIDHIIYCTGYKPSYPFWNSKANGRPLFDYKANKLIKNYWHTFFHDFSNLALVGLPRVLTFRSFEYQAVALARLFSGRNTAPLPPLEEQERWEREREEYARREHRKFHDIRWETRDTKEWLGGFFEIAGLNTLAGDGRIPPALTKELIWAIEHVKKYPEPGKRQELYHNSYFGSTSTTSEGIMTKIKTVGILGGTGGLGAFITKNLASSGLFDITVFSRSLNPSLPVGVKAAPINYDSVESLTQSFKGQDAIVAVITGHLAEMQFKPIEAAIKAGVYRFIPSEYGVDIRNPLVRKMPFMETKQKIEQKLIDAAKEGELTYSSIYGGGFVEWVLTYEELMPIAQRRFNIQNNGNIPFSITRMNDYAKAVVAALSNPEETENEVMLIESFRPTQLEILAAATEVLPGDWHVEKVDMDKNAEIAEQKMFAGQFDIPVVDPMVFKIMFTPGYGGQIDETHNKLAGITRITDEELKEIVKSFANISSYSGLVR</sequence>
<evidence type="ECO:0000256" key="3">
    <source>
        <dbReference type="ARBA" id="ARBA00022857"/>
    </source>
</evidence>
<dbReference type="Gene3D" id="3.90.25.10">
    <property type="entry name" value="UDP-galactose 4-epimerase, domain 1"/>
    <property type="match status" value="1"/>
</dbReference>
<comment type="caution">
    <text evidence="6">The sequence shown here is derived from an EMBL/GenBank/DDBJ whole genome shotgun (WGS) entry which is preliminary data.</text>
</comment>
<evidence type="ECO:0000313" key="7">
    <source>
        <dbReference type="Proteomes" id="UP000554235"/>
    </source>
</evidence>
<proteinExistence type="predicted"/>
<feature type="domain" description="NmrA-like" evidence="5">
    <location>
        <begin position="494"/>
        <end position="691"/>
    </location>
</feature>
<dbReference type="GO" id="GO:0004499">
    <property type="term" value="F:N,N-dimethylaniline monooxygenase activity"/>
    <property type="evidence" value="ECO:0007669"/>
    <property type="project" value="InterPro"/>
</dbReference>
<dbReference type="Proteomes" id="UP000554235">
    <property type="component" value="Unassembled WGS sequence"/>
</dbReference>
<organism evidence="6 7">
    <name type="scientific">Fusarium albosuccineum</name>
    <dbReference type="NCBI Taxonomy" id="1237068"/>
    <lineage>
        <taxon>Eukaryota</taxon>
        <taxon>Fungi</taxon>
        <taxon>Dikarya</taxon>
        <taxon>Ascomycota</taxon>
        <taxon>Pezizomycotina</taxon>
        <taxon>Sordariomycetes</taxon>
        <taxon>Hypocreomycetidae</taxon>
        <taxon>Hypocreales</taxon>
        <taxon>Nectriaceae</taxon>
        <taxon>Fusarium</taxon>
        <taxon>Fusarium decemcellulare species complex</taxon>
    </lineage>
</organism>
<dbReference type="AlphaFoldDB" id="A0A8H4LBJ7"/>
<evidence type="ECO:0000259" key="5">
    <source>
        <dbReference type="Pfam" id="PF05368"/>
    </source>
</evidence>
<dbReference type="PANTHER" id="PTHR47706">
    <property type="entry name" value="NMRA-LIKE FAMILY PROTEIN"/>
    <property type="match status" value="1"/>
</dbReference>
<gene>
    <name evidence="6" type="ORF">FALBO_8230</name>
</gene>
<keyword evidence="1" id="KW-0285">Flavoprotein</keyword>
<accession>A0A8H4LBJ7</accession>
<evidence type="ECO:0000256" key="1">
    <source>
        <dbReference type="ARBA" id="ARBA00022630"/>
    </source>
</evidence>
<keyword evidence="2" id="KW-0274">FAD</keyword>
<evidence type="ECO:0000256" key="4">
    <source>
        <dbReference type="ARBA" id="ARBA00023002"/>
    </source>
</evidence>